<protein>
    <recommendedName>
        <fullName evidence="2">Glycosyltransferase family 28 N-terminal domain-containing protein</fullName>
    </recommendedName>
</protein>
<evidence type="ECO:0008006" key="2">
    <source>
        <dbReference type="Google" id="ProtNLM"/>
    </source>
</evidence>
<proteinExistence type="predicted"/>
<accession>A0A382URD6</accession>
<dbReference type="SUPFAM" id="SSF53756">
    <property type="entry name" value="UDP-Glycosyltransferase/glycogen phosphorylase"/>
    <property type="match status" value="1"/>
</dbReference>
<reference evidence="1" key="1">
    <citation type="submission" date="2018-05" db="EMBL/GenBank/DDBJ databases">
        <authorList>
            <person name="Lanie J.A."/>
            <person name="Ng W.-L."/>
            <person name="Kazmierczak K.M."/>
            <person name="Andrzejewski T.M."/>
            <person name="Davidsen T.M."/>
            <person name="Wayne K.J."/>
            <person name="Tettelin H."/>
            <person name="Glass J.I."/>
            <person name="Rusch D."/>
            <person name="Podicherti R."/>
            <person name="Tsui H.-C.T."/>
            <person name="Winkler M.E."/>
        </authorList>
    </citation>
    <scope>NUCLEOTIDE SEQUENCE</scope>
</reference>
<evidence type="ECO:0000313" key="1">
    <source>
        <dbReference type="EMBL" id="SVD36355.1"/>
    </source>
</evidence>
<dbReference type="EMBL" id="UINC01145931">
    <property type="protein sequence ID" value="SVD36355.1"/>
    <property type="molecule type" value="Genomic_DNA"/>
</dbReference>
<gene>
    <name evidence="1" type="ORF">METZ01_LOCUS389209</name>
</gene>
<feature type="non-terminal residue" evidence="1">
    <location>
        <position position="255"/>
    </location>
</feature>
<organism evidence="1">
    <name type="scientific">marine metagenome</name>
    <dbReference type="NCBI Taxonomy" id="408172"/>
    <lineage>
        <taxon>unclassified sequences</taxon>
        <taxon>metagenomes</taxon>
        <taxon>ecological metagenomes</taxon>
    </lineage>
</organism>
<name>A0A382URD6_9ZZZZ</name>
<dbReference type="AlphaFoldDB" id="A0A382URD6"/>
<sequence>MLKKILIYNSGGGLGDTIQLFPLILSLKNHFRLTDFYYLGAHENHFLGKLKNYNIEIKTLDLGLQYFGFRWWHLLNAKSKFLEHDIDKFDLIIDLQSKLRNTLILKKIPGVNFYSSTFNYNFCSIKKNYLSSGNISQKTLLNLEKLLGLNIQKIDFSLDKLDELYINEAKKLLPNKNYIGFSLTQGNEYRKKSWPLENFINLANKIEGMNKIPVFFVEKTNNEIINQIKSKVPNSLFPEHNSNLAGPALVTALSS</sequence>
<dbReference type="Gene3D" id="3.40.50.2000">
    <property type="entry name" value="Glycogen Phosphorylase B"/>
    <property type="match status" value="2"/>
</dbReference>